<evidence type="ECO:0008006" key="10">
    <source>
        <dbReference type="Google" id="ProtNLM"/>
    </source>
</evidence>
<feature type="non-terminal residue" evidence="9">
    <location>
        <position position="1"/>
    </location>
</feature>
<evidence type="ECO:0000256" key="4">
    <source>
        <dbReference type="ARBA" id="ARBA00022723"/>
    </source>
</evidence>
<dbReference type="GO" id="GO:0051539">
    <property type="term" value="F:4 iron, 4 sulfur cluster binding"/>
    <property type="evidence" value="ECO:0007669"/>
    <property type="project" value="UniProtKB-KW"/>
</dbReference>
<dbReference type="InterPro" id="IPR038521">
    <property type="entry name" value="ThiC/Bza_core_dom"/>
</dbReference>
<evidence type="ECO:0000256" key="8">
    <source>
        <dbReference type="ARBA" id="ARBA00023239"/>
    </source>
</evidence>
<keyword evidence="3" id="KW-0949">S-adenosyl-L-methionine</keyword>
<accession>X1THZ9</accession>
<keyword evidence="2" id="KW-0004">4Fe-4S</keyword>
<dbReference type="PANTHER" id="PTHR30557">
    <property type="entry name" value="THIAMINE BIOSYNTHESIS PROTEIN THIC"/>
    <property type="match status" value="1"/>
</dbReference>
<evidence type="ECO:0000256" key="7">
    <source>
        <dbReference type="ARBA" id="ARBA00023014"/>
    </source>
</evidence>
<dbReference type="PANTHER" id="PTHR30557:SF1">
    <property type="entry name" value="PHOSPHOMETHYLPYRIMIDINE SYNTHASE, CHLOROPLASTIC"/>
    <property type="match status" value="1"/>
</dbReference>
<reference evidence="9" key="1">
    <citation type="journal article" date="2014" name="Front. Microbiol.">
        <title>High frequency of phylogenetically diverse reductive dehalogenase-homologous genes in deep subseafloor sedimentary metagenomes.</title>
        <authorList>
            <person name="Kawai M."/>
            <person name="Futagami T."/>
            <person name="Toyoda A."/>
            <person name="Takaki Y."/>
            <person name="Nishi S."/>
            <person name="Hori S."/>
            <person name="Arai W."/>
            <person name="Tsubouchi T."/>
            <person name="Morono Y."/>
            <person name="Uchiyama I."/>
            <person name="Ito T."/>
            <person name="Fujiyama A."/>
            <person name="Inagaki F."/>
            <person name="Takami H."/>
        </authorList>
    </citation>
    <scope>NUCLEOTIDE SEQUENCE</scope>
    <source>
        <strain evidence="9">Expedition CK06-06</strain>
    </source>
</reference>
<keyword evidence="4" id="KW-0479">Metal-binding</keyword>
<dbReference type="GO" id="GO:0005829">
    <property type="term" value="C:cytosol"/>
    <property type="evidence" value="ECO:0007669"/>
    <property type="project" value="TreeGrafter"/>
</dbReference>
<dbReference type="Pfam" id="PF01964">
    <property type="entry name" value="ThiC_Rad_SAM"/>
    <property type="match status" value="1"/>
</dbReference>
<keyword evidence="8" id="KW-0456">Lyase</keyword>
<gene>
    <name evidence="9" type="ORF">S12H4_26079</name>
</gene>
<protein>
    <recommendedName>
        <fullName evidence="10">ThiC-associated domain-containing protein</fullName>
    </recommendedName>
</protein>
<comment type="caution">
    <text evidence="9">The sequence shown here is derived from an EMBL/GenBank/DDBJ whole genome shotgun (WGS) entry which is preliminary data.</text>
</comment>
<sequence>CYVTPSEHLSIPDFEDVRQGVIASRIAAHAADIVKGVKGAEEQDRRMSEARKKLDWEEQARLSLDPARSRRVHGQHTTAGSACSMCGKYCAMELVDKYLGVKATKC</sequence>
<name>X1THZ9_9ZZZZ</name>
<evidence type="ECO:0000256" key="1">
    <source>
        <dbReference type="ARBA" id="ARBA00001966"/>
    </source>
</evidence>
<keyword evidence="5" id="KW-0862">Zinc</keyword>
<comment type="cofactor">
    <cofactor evidence="1">
        <name>[4Fe-4S] cluster</name>
        <dbReference type="ChEBI" id="CHEBI:49883"/>
    </cofactor>
</comment>
<evidence type="ECO:0000313" key="9">
    <source>
        <dbReference type="EMBL" id="GAI79669.1"/>
    </source>
</evidence>
<keyword evidence="7" id="KW-0411">Iron-sulfur</keyword>
<dbReference type="InterPro" id="IPR002817">
    <property type="entry name" value="ThiC/BzaA/B"/>
</dbReference>
<organism evidence="9">
    <name type="scientific">marine sediment metagenome</name>
    <dbReference type="NCBI Taxonomy" id="412755"/>
    <lineage>
        <taxon>unclassified sequences</taxon>
        <taxon>metagenomes</taxon>
        <taxon>ecological metagenomes</taxon>
    </lineage>
</organism>
<evidence type="ECO:0000256" key="5">
    <source>
        <dbReference type="ARBA" id="ARBA00022833"/>
    </source>
</evidence>
<dbReference type="EMBL" id="BARW01014763">
    <property type="protein sequence ID" value="GAI79669.1"/>
    <property type="molecule type" value="Genomic_DNA"/>
</dbReference>
<dbReference type="GO" id="GO:0009228">
    <property type="term" value="P:thiamine biosynthetic process"/>
    <property type="evidence" value="ECO:0007669"/>
    <property type="project" value="InterPro"/>
</dbReference>
<dbReference type="GO" id="GO:0016829">
    <property type="term" value="F:lyase activity"/>
    <property type="evidence" value="ECO:0007669"/>
    <property type="project" value="UniProtKB-KW"/>
</dbReference>
<evidence type="ECO:0000256" key="3">
    <source>
        <dbReference type="ARBA" id="ARBA00022691"/>
    </source>
</evidence>
<evidence type="ECO:0000256" key="6">
    <source>
        <dbReference type="ARBA" id="ARBA00023004"/>
    </source>
</evidence>
<dbReference type="AlphaFoldDB" id="X1THZ9"/>
<keyword evidence="6" id="KW-0408">Iron</keyword>
<evidence type="ECO:0000256" key="2">
    <source>
        <dbReference type="ARBA" id="ARBA00022485"/>
    </source>
</evidence>
<proteinExistence type="predicted"/>
<dbReference type="Gene3D" id="6.10.250.620">
    <property type="match status" value="1"/>
</dbReference>
<dbReference type="GO" id="GO:0046872">
    <property type="term" value="F:metal ion binding"/>
    <property type="evidence" value="ECO:0007669"/>
    <property type="project" value="UniProtKB-KW"/>
</dbReference>
<dbReference type="Gene3D" id="3.20.20.540">
    <property type="entry name" value="Radical SAM ThiC family, central domain"/>
    <property type="match status" value="1"/>
</dbReference>